<protein>
    <recommendedName>
        <fullName evidence="3">NHL repeat-containing protein</fullName>
    </recommendedName>
</protein>
<dbReference type="SUPFAM" id="SSF63829">
    <property type="entry name" value="Calcium-dependent phosphotriesterase"/>
    <property type="match status" value="1"/>
</dbReference>
<gene>
    <name evidence="1" type="ORF">JGI25_01616</name>
</gene>
<evidence type="ECO:0000313" key="1">
    <source>
        <dbReference type="EMBL" id="CUT05616.1"/>
    </source>
</evidence>
<dbReference type="AlphaFoldDB" id="A0A916PF59"/>
<reference evidence="1 2" key="1">
    <citation type="submission" date="2015-11" db="EMBL/GenBank/DDBJ databases">
        <authorList>
            <person name="Varghese N."/>
        </authorList>
    </citation>
    <scope>NUCLEOTIDE SEQUENCE [LARGE SCALE GENOMIC DNA]</scope>
    <source>
        <strain evidence="1 2">JGI-25</strain>
    </source>
</reference>
<organism evidence="1 2">
    <name type="scientific">Kryptobacter tengchongensis</name>
    <dbReference type="NCBI Taxonomy" id="1643429"/>
    <lineage>
        <taxon>Bacteria</taxon>
        <taxon>Pseudomonadati</taxon>
        <taxon>Candidatus Kryptoniota</taxon>
        <taxon>Candidatus Kryptobacter</taxon>
    </lineage>
</organism>
<comment type="caution">
    <text evidence="1">The sequence shown here is derived from an EMBL/GenBank/DDBJ whole genome shotgun (WGS) entry which is preliminary data.</text>
</comment>
<dbReference type="EMBL" id="CZVV01000176">
    <property type="protein sequence ID" value="CUT05616.1"/>
    <property type="molecule type" value="Genomic_DNA"/>
</dbReference>
<dbReference type="InterPro" id="IPR011042">
    <property type="entry name" value="6-blade_b-propeller_TolB-like"/>
</dbReference>
<evidence type="ECO:0008006" key="3">
    <source>
        <dbReference type="Google" id="ProtNLM"/>
    </source>
</evidence>
<sequence length="347" mass="40480">MKHLRLVLLILLFVVSISILCLRYTKISKANMQLHSIKFNHEVKTQKKKGRVWRELKLGDSITSFKFWGGVRIDVNNNVYCWDYDYKLSKFSPTGELLVKIGEGKGKGPGEFTLPMDMDIDKSGRVWIYDAGLGLIQIFDRNGRLYKLLRIQSMASKLRVLDGGRFVILKAVPFDCFFELYDTNGVLIRKFGCDLIDQQSRFPIAFTGDIEVYNGNLFLTFHYFGFLICYDVYNFNLKYVIETLDKNVFPRVFTFGKGREGGMKIAEDSDIASFDVRVFDGKILIRSGSGLKRRETVMDFYSAQDGEYLFSYRIQKHGFIYRDFFYEIRDTIIVKWRFYDGGQFKNK</sequence>
<accession>A0A916PF59</accession>
<dbReference type="Proteomes" id="UP000243105">
    <property type="component" value="Unassembled WGS sequence"/>
</dbReference>
<proteinExistence type="predicted"/>
<dbReference type="Gene3D" id="2.120.10.30">
    <property type="entry name" value="TolB, C-terminal domain"/>
    <property type="match status" value="1"/>
</dbReference>
<name>A0A916PF59_KRYT1</name>
<evidence type="ECO:0000313" key="2">
    <source>
        <dbReference type="Proteomes" id="UP000243105"/>
    </source>
</evidence>